<evidence type="ECO:0000256" key="4">
    <source>
        <dbReference type="ARBA" id="ARBA00022787"/>
    </source>
</evidence>
<feature type="transmembrane region" description="Helical" evidence="10">
    <location>
        <begin position="25"/>
        <end position="46"/>
    </location>
</feature>
<evidence type="ECO:0000256" key="7">
    <source>
        <dbReference type="ARBA" id="ARBA00023128"/>
    </source>
</evidence>
<keyword evidence="12" id="KW-1185">Reference proteome</keyword>
<dbReference type="Pfam" id="PF10642">
    <property type="entry name" value="Tom5"/>
    <property type="match status" value="1"/>
</dbReference>
<keyword evidence="6 10" id="KW-1133">Transmembrane helix</keyword>
<dbReference type="eggNOG" id="ENOG502TBHG">
    <property type="taxonomic scope" value="Eukaryota"/>
</dbReference>
<keyword evidence="3 10" id="KW-0812">Transmembrane</keyword>
<proteinExistence type="inferred from homology"/>
<sequence length="50" mass="5698">MFRMPPQVDPAEEKKRVQADVRNNFLMFTVLCAAIRLAPFCIGKVMNQTA</sequence>
<dbReference type="InterPro" id="IPR019603">
    <property type="entry name" value="Tom5"/>
</dbReference>
<evidence type="ECO:0000256" key="6">
    <source>
        <dbReference type="ARBA" id="ARBA00022989"/>
    </source>
</evidence>
<dbReference type="RefSeq" id="XP_005177154.1">
    <property type="nucleotide sequence ID" value="XM_005177097.3"/>
</dbReference>
<dbReference type="KEGG" id="mde:101887321"/>
<evidence type="ECO:0000256" key="10">
    <source>
        <dbReference type="SAM" id="Phobius"/>
    </source>
</evidence>
<keyword evidence="5" id="KW-0653">Protein transport</keyword>
<evidence type="ECO:0000313" key="12">
    <source>
        <dbReference type="Proteomes" id="UP001652621"/>
    </source>
</evidence>
<name>A0A1I8N0T2_MUSDO</name>
<evidence type="ECO:0000313" key="11">
    <source>
        <dbReference type="EnsemblMetazoa" id="MDOA010366-PA"/>
    </source>
</evidence>
<protein>
    <submittedName>
        <fullName evidence="13">Uncharacterized protein LOC101887321</fullName>
    </submittedName>
</protein>
<evidence type="ECO:0000256" key="1">
    <source>
        <dbReference type="ARBA" id="ARBA00004572"/>
    </source>
</evidence>
<dbReference type="VEuPathDB" id="VectorBase:MDOA010366"/>
<keyword evidence="8 10" id="KW-0472">Membrane</keyword>
<evidence type="ECO:0000256" key="2">
    <source>
        <dbReference type="ARBA" id="ARBA00022448"/>
    </source>
</evidence>
<keyword evidence="7" id="KW-0496">Mitochondrion</keyword>
<evidence type="ECO:0000256" key="8">
    <source>
        <dbReference type="ARBA" id="ARBA00023136"/>
    </source>
</evidence>
<dbReference type="GeneID" id="101887321"/>
<comment type="similarity">
    <text evidence="9">Belongs to the Tom5 family.</text>
</comment>
<dbReference type="AlphaFoldDB" id="A0A1I8N0T2"/>
<gene>
    <name evidence="11" type="primary">101887321</name>
    <name evidence="13" type="synonym">LOC101887321</name>
</gene>
<evidence type="ECO:0000256" key="5">
    <source>
        <dbReference type="ARBA" id="ARBA00022927"/>
    </source>
</evidence>
<dbReference type="Proteomes" id="UP001652621">
    <property type="component" value="Unplaced"/>
</dbReference>
<dbReference type="GO" id="GO:0005741">
    <property type="term" value="C:mitochondrial outer membrane"/>
    <property type="evidence" value="ECO:0007669"/>
    <property type="project" value="UniProtKB-SubCell"/>
</dbReference>
<dbReference type="OrthoDB" id="7896801at2759"/>
<keyword evidence="2" id="KW-0813">Transport</keyword>
<dbReference type="EnsemblMetazoa" id="MDOA010366-RA">
    <property type="protein sequence ID" value="MDOA010366-PA"/>
    <property type="gene ID" value="MDOA010366"/>
</dbReference>
<accession>A0A1I8N0T2</accession>
<keyword evidence="4" id="KW-1000">Mitochondrion outer membrane</keyword>
<reference evidence="11" key="1">
    <citation type="submission" date="2020-05" db="UniProtKB">
        <authorList>
            <consortium name="EnsemblMetazoa"/>
        </authorList>
    </citation>
    <scope>IDENTIFICATION</scope>
    <source>
        <strain evidence="11">Aabys</strain>
    </source>
</reference>
<dbReference type="GO" id="GO:0015031">
    <property type="term" value="P:protein transport"/>
    <property type="evidence" value="ECO:0007669"/>
    <property type="project" value="UniProtKB-KW"/>
</dbReference>
<organism evidence="11">
    <name type="scientific">Musca domestica</name>
    <name type="common">House fly</name>
    <dbReference type="NCBI Taxonomy" id="7370"/>
    <lineage>
        <taxon>Eukaryota</taxon>
        <taxon>Metazoa</taxon>
        <taxon>Ecdysozoa</taxon>
        <taxon>Arthropoda</taxon>
        <taxon>Hexapoda</taxon>
        <taxon>Insecta</taxon>
        <taxon>Pterygota</taxon>
        <taxon>Neoptera</taxon>
        <taxon>Endopterygota</taxon>
        <taxon>Diptera</taxon>
        <taxon>Brachycera</taxon>
        <taxon>Muscomorpha</taxon>
        <taxon>Muscoidea</taxon>
        <taxon>Muscidae</taxon>
        <taxon>Musca</taxon>
    </lineage>
</organism>
<comment type="subcellular location">
    <subcellularLocation>
        <location evidence="1">Mitochondrion outer membrane</location>
        <topology evidence="1">Single-pass membrane protein</topology>
    </subcellularLocation>
</comment>
<evidence type="ECO:0000256" key="3">
    <source>
        <dbReference type="ARBA" id="ARBA00022692"/>
    </source>
</evidence>
<evidence type="ECO:0000313" key="13">
    <source>
        <dbReference type="RefSeq" id="XP_005177154.1"/>
    </source>
</evidence>
<dbReference type="GO" id="GO:0006626">
    <property type="term" value="P:protein targeting to mitochondrion"/>
    <property type="evidence" value="ECO:0007669"/>
    <property type="project" value="UniProtKB-ARBA"/>
</dbReference>
<reference evidence="13" key="2">
    <citation type="submission" date="2025-04" db="UniProtKB">
        <authorList>
            <consortium name="RefSeq"/>
        </authorList>
    </citation>
    <scope>IDENTIFICATION</scope>
    <source>
        <strain evidence="13">Aabys</strain>
    </source>
</reference>
<dbReference type="VEuPathDB" id="VectorBase:MDOMA2_015679"/>
<evidence type="ECO:0000256" key="9">
    <source>
        <dbReference type="ARBA" id="ARBA00025716"/>
    </source>
</evidence>